<dbReference type="InterPro" id="IPR019407">
    <property type="entry name" value="CTU2"/>
</dbReference>
<evidence type="ECO:0000256" key="1">
    <source>
        <dbReference type="ARBA" id="ARBA00022490"/>
    </source>
</evidence>
<dbReference type="PANTHER" id="PTHR20882:SF14">
    <property type="entry name" value="CYTOPLASMIC TRNA 2-THIOLATION PROTEIN 2"/>
    <property type="match status" value="1"/>
</dbReference>
<organism evidence="3 4">
    <name type="scientific">Mesorhabditis belari</name>
    <dbReference type="NCBI Taxonomy" id="2138241"/>
    <lineage>
        <taxon>Eukaryota</taxon>
        <taxon>Metazoa</taxon>
        <taxon>Ecdysozoa</taxon>
        <taxon>Nematoda</taxon>
        <taxon>Chromadorea</taxon>
        <taxon>Rhabditida</taxon>
        <taxon>Rhabditina</taxon>
        <taxon>Rhabditomorpha</taxon>
        <taxon>Rhabditoidea</taxon>
        <taxon>Rhabditidae</taxon>
        <taxon>Mesorhabditinae</taxon>
        <taxon>Mesorhabditis</taxon>
    </lineage>
</organism>
<evidence type="ECO:0000256" key="2">
    <source>
        <dbReference type="ARBA" id="ARBA00022694"/>
    </source>
</evidence>
<keyword evidence="3" id="KW-1185">Reference proteome</keyword>
<dbReference type="GO" id="GO:0016783">
    <property type="term" value="F:sulfurtransferase activity"/>
    <property type="evidence" value="ECO:0007669"/>
    <property type="project" value="TreeGrafter"/>
</dbReference>
<name>A0AAF3F4M3_9BILA</name>
<evidence type="ECO:0000313" key="4">
    <source>
        <dbReference type="WBParaSite" id="MBELARI_LOCUS21329"/>
    </source>
</evidence>
<dbReference type="WBParaSite" id="MBELARI_LOCUS21329">
    <property type="protein sequence ID" value="MBELARI_LOCUS21329"/>
    <property type="gene ID" value="MBELARI_LOCUS21329"/>
</dbReference>
<dbReference type="PANTHER" id="PTHR20882">
    <property type="entry name" value="CYTOPLASMIC TRNA 2-THIOLATION PROTEIN 2"/>
    <property type="match status" value="1"/>
</dbReference>
<proteinExistence type="predicted"/>
<dbReference type="InterPro" id="IPR014729">
    <property type="entry name" value="Rossmann-like_a/b/a_fold"/>
</dbReference>
<dbReference type="Gene3D" id="3.40.50.620">
    <property type="entry name" value="HUPs"/>
    <property type="match status" value="1"/>
</dbReference>
<evidence type="ECO:0000313" key="3">
    <source>
        <dbReference type="Proteomes" id="UP000887575"/>
    </source>
</evidence>
<accession>A0AAF3F4M3</accession>
<dbReference type="GO" id="GO:0000049">
    <property type="term" value="F:tRNA binding"/>
    <property type="evidence" value="ECO:0007669"/>
    <property type="project" value="InterPro"/>
</dbReference>
<keyword evidence="1" id="KW-0963">Cytoplasm</keyword>
<dbReference type="AlphaFoldDB" id="A0AAF3F4M3"/>
<dbReference type="Proteomes" id="UP000887575">
    <property type="component" value="Unassembled WGS sequence"/>
</dbReference>
<dbReference type="GO" id="GO:0005829">
    <property type="term" value="C:cytosol"/>
    <property type="evidence" value="ECO:0007669"/>
    <property type="project" value="TreeGrafter"/>
</dbReference>
<dbReference type="Pfam" id="PF10288">
    <property type="entry name" value="CTU2"/>
    <property type="match status" value="1"/>
</dbReference>
<sequence>MEICEGGNASSLISVTERRHGVNFLRPMHDCCDKEIRLVNQLEQYDAYCVNENEEPMNDLTSIHKVASNFIANLQREGFTATTTTLLSSTSKIVSGMIKTGISCRLCDEPMEKRDFDDSSNDLQVSFLCPSCLEIRSECENFDLFDSLLL</sequence>
<keyword evidence="2" id="KW-0819">tRNA processing</keyword>
<reference evidence="4" key="1">
    <citation type="submission" date="2024-02" db="UniProtKB">
        <authorList>
            <consortium name="WormBaseParasite"/>
        </authorList>
    </citation>
    <scope>IDENTIFICATION</scope>
</reference>
<protein>
    <submittedName>
        <fullName evidence="4">Uncharacterized protein</fullName>
    </submittedName>
</protein>
<dbReference type="GO" id="GO:0002143">
    <property type="term" value="P:tRNA wobble position uridine thiolation"/>
    <property type="evidence" value="ECO:0007669"/>
    <property type="project" value="TreeGrafter"/>
</dbReference>